<dbReference type="Gene3D" id="3.30.310.80">
    <property type="entry name" value="Kinase associated domain 1, KA1"/>
    <property type="match status" value="1"/>
</dbReference>
<evidence type="ECO:0000313" key="14">
    <source>
        <dbReference type="EMBL" id="KAK5780995.1"/>
    </source>
</evidence>
<feature type="compositionally biased region" description="Basic and acidic residues" evidence="11">
    <location>
        <begin position="621"/>
        <end position="635"/>
    </location>
</feature>
<dbReference type="InterPro" id="IPR000719">
    <property type="entry name" value="Prot_kinase_dom"/>
</dbReference>
<dbReference type="InterPro" id="IPR008271">
    <property type="entry name" value="Ser/Thr_kinase_AS"/>
</dbReference>
<keyword evidence="6" id="KW-0418">Kinase</keyword>
<dbReference type="FunFam" id="1.10.510.10:FF:000571">
    <property type="entry name" value="Maternal embryonic leucine zipper kinase"/>
    <property type="match status" value="1"/>
</dbReference>
<keyword evidence="15" id="KW-1185">Reference proteome</keyword>
<dbReference type="CDD" id="cd14077">
    <property type="entry name" value="STKc_Kin1_2"/>
    <property type="match status" value="1"/>
</dbReference>
<dbReference type="InterPro" id="IPR001772">
    <property type="entry name" value="KA1_dom"/>
</dbReference>
<dbReference type="PANTHER" id="PTHR24346:SF82">
    <property type="entry name" value="KP78A-RELATED"/>
    <property type="match status" value="1"/>
</dbReference>
<dbReference type="PROSITE" id="PS00108">
    <property type="entry name" value="PROTEIN_KINASE_ST"/>
    <property type="match status" value="1"/>
</dbReference>
<dbReference type="PROSITE" id="PS50011">
    <property type="entry name" value="PROTEIN_KINASE_DOM"/>
    <property type="match status" value="1"/>
</dbReference>
<comment type="catalytic activity">
    <reaction evidence="8">
        <text>L-threonyl-[protein] + ATP = O-phospho-L-threonyl-[protein] + ADP + H(+)</text>
        <dbReference type="Rhea" id="RHEA:46608"/>
        <dbReference type="Rhea" id="RHEA-COMP:11060"/>
        <dbReference type="Rhea" id="RHEA-COMP:11605"/>
        <dbReference type="ChEBI" id="CHEBI:15378"/>
        <dbReference type="ChEBI" id="CHEBI:30013"/>
        <dbReference type="ChEBI" id="CHEBI:30616"/>
        <dbReference type="ChEBI" id="CHEBI:61977"/>
        <dbReference type="ChEBI" id="CHEBI:456216"/>
        <dbReference type="EC" id="2.7.11.1"/>
    </reaction>
</comment>
<dbReference type="Pfam" id="PF02149">
    <property type="entry name" value="KA1"/>
    <property type="match status" value="1"/>
</dbReference>
<reference evidence="15" key="1">
    <citation type="submission" date="2023-07" db="EMBL/GenBank/DDBJ databases">
        <title>A draft genome of Kazachstania heterogenica Y-27499.</title>
        <authorList>
            <person name="Donic C."/>
            <person name="Kralova J.S."/>
            <person name="Fidel L."/>
            <person name="Ben-Dor S."/>
            <person name="Jung S."/>
        </authorList>
    </citation>
    <scope>NUCLEOTIDE SEQUENCE [LARGE SCALE GENOMIC DNA]</scope>
    <source>
        <strain evidence="15">Y27499</strain>
    </source>
</reference>
<dbReference type="Gene3D" id="1.10.510.10">
    <property type="entry name" value="Transferase(Phosphotransferase) domain 1"/>
    <property type="match status" value="1"/>
</dbReference>
<dbReference type="SMART" id="SM00220">
    <property type="entry name" value="S_TKc"/>
    <property type="match status" value="1"/>
</dbReference>
<evidence type="ECO:0000256" key="2">
    <source>
        <dbReference type="ARBA" id="ARBA00012513"/>
    </source>
</evidence>
<evidence type="ECO:0000256" key="9">
    <source>
        <dbReference type="ARBA" id="ARBA00048679"/>
    </source>
</evidence>
<dbReference type="InterPro" id="IPR017441">
    <property type="entry name" value="Protein_kinase_ATP_BS"/>
</dbReference>
<comment type="caution">
    <text evidence="14">The sequence shown here is derived from an EMBL/GenBank/DDBJ whole genome shotgun (WGS) entry which is preliminary data.</text>
</comment>
<evidence type="ECO:0000256" key="4">
    <source>
        <dbReference type="ARBA" id="ARBA00022679"/>
    </source>
</evidence>
<evidence type="ECO:0000256" key="1">
    <source>
        <dbReference type="ARBA" id="ARBA00010791"/>
    </source>
</evidence>
<dbReference type="SUPFAM" id="SSF56112">
    <property type="entry name" value="Protein kinase-like (PK-like)"/>
    <property type="match status" value="1"/>
</dbReference>
<feature type="domain" description="Protein kinase" evidence="12">
    <location>
        <begin position="190"/>
        <end position="468"/>
    </location>
</feature>
<accession>A0AAN7WIV3</accession>
<evidence type="ECO:0000313" key="15">
    <source>
        <dbReference type="Proteomes" id="UP001306508"/>
    </source>
</evidence>
<dbReference type="GO" id="GO:0004674">
    <property type="term" value="F:protein serine/threonine kinase activity"/>
    <property type="evidence" value="ECO:0007669"/>
    <property type="project" value="UniProtKB-KW"/>
</dbReference>
<keyword evidence="5 10" id="KW-0547">Nucleotide-binding</keyword>
<dbReference type="GO" id="GO:0035556">
    <property type="term" value="P:intracellular signal transduction"/>
    <property type="evidence" value="ECO:0007669"/>
    <property type="project" value="TreeGrafter"/>
</dbReference>
<dbReference type="Pfam" id="PF00069">
    <property type="entry name" value="Pkinase"/>
    <property type="match status" value="1"/>
</dbReference>
<protein>
    <recommendedName>
        <fullName evidence="2">non-specific serine/threonine protein kinase</fullName>
        <ecNumber evidence="2">2.7.11.1</ecNumber>
    </recommendedName>
</protein>
<evidence type="ECO:0000259" key="13">
    <source>
        <dbReference type="PROSITE" id="PS50032"/>
    </source>
</evidence>
<name>A0AAN7WIV3_9SACH</name>
<dbReference type="PROSITE" id="PS50032">
    <property type="entry name" value="KA1"/>
    <property type="match status" value="1"/>
</dbReference>
<dbReference type="EMBL" id="JAWIZZ010000038">
    <property type="protein sequence ID" value="KAK5780995.1"/>
    <property type="molecule type" value="Genomic_DNA"/>
</dbReference>
<dbReference type="PANTHER" id="PTHR24346">
    <property type="entry name" value="MAP/MICROTUBULE AFFINITY-REGULATING KINASE"/>
    <property type="match status" value="1"/>
</dbReference>
<dbReference type="EC" id="2.7.11.1" evidence="2"/>
<evidence type="ECO:0000256" key="7">
    <source>
        <dbReference type="ARBA" id="ARBA00022840"/>
    </source>
</evidence>
<evidence type="ECO:0000256" key="5">
    <source>
        <dbReference type="ARBA" id="ARBA00022741"/>
    </source>
</evidence>
<comment type="similarity">
    <text evidence="1">Belongs to the protein kinase superfamily. CAMK Ser/Thr protein kinase family. NIM1 subfamily.</text>
</comment>
<keyword evidence="7 10" id="KW-0067">ATP-binding</keyword>
<dbReference type="InterPro" id="IPR011009">
    <property type="entry name" value="Kinase-like_dom_sf"/>
</dbReference>
<feature type="binding site" evidence="10">
    <location>
        <position position="219"/>
    </location>
    <ligand>
        <name>ATP</name>
        <dbReference type="ChEBI" id="CHEBI:30616"/>
    </ligand>
</feature>
<keyword evidence="4" id="KW-0808">Transferase</keyword>
<comment type="catalytic activity">
    <reaction evidence="9">
        <text>L-seryl-[protein] + ATP = O-phospho-L-seryl-[protein] + ADP + H(+)</text>
        <dbReference type="Rhea" id="RHEA:17989"/>
        <dbReference type="Rhea" id="RHEA-COMP:9863"/>
        <dbReference type="Rhea" id="RHEA-COMP:11604"/>
        <dbReference type="ChEBI" id="CHEBI:15378"/>
        <dbReference type="ChEBI" id="CHEBI:29999"/>
        <dbReference type="ChEBI" id="CHEBI:30616"/>
        <dbReference type="ChEBI" id="CHEBI:83421"/>
        <dbReference type="ChEBI" id="CHEBI:456216"/>
        <dbReference type="EC" id="2.7.11.1"/>
    </reaction>
</comment>
<evidence type="ECO:0000259" key="12">
    <source>
        <dbReference type="PROSITE" id="PS50011"/>
    </source>
</evidence>
<evidence type="ECO:0000256" key="3">
    <source>
        <dbReference type="ARBA" id="ARBA00022527"/>
    </source>
</evidence>
<dbReference type="GO" id="GO:0005524">
    <property type="term" value="F:ATP binding"/>
    <property type="evidence" value="ECO:0007669"/>
    <property type="project" value="UniProtKB-UniRule"/>
</dbReference>
<evidence type="ECO:0000256" key="8">
    <source>
        <dbReference type="ARBA" id="ARBA00047899"/>
    </source>
</evidence>
<sequence length="1193" mass="137266">MNPLEYANVPTEEAFKKKTQLSKKNSTIKERIPRIIPQPSNNQIIQNANDALKNNLKYLDRDLEERHYHYHARSSNEETNDNRTDLTINQLLLKDFSNDTEDISKINFEKTCRSRNYPYNKSADLTTIPTINTNDRTNNRDEIPKVENIKKITRDVSPLYNERARHNRRQEEQILPNKNKHFYRTSLGDWVFQETVGAGSMGKVKLAKHSYTAELCAIKVVNRATKIFLNKQQSLPNPRNKVEIQDREKRLEKEISRDKRTIREASLGLILYHPNICKLYEMCTLSNHFYMVFEYVSGGQLLDYIIQHGSLKENMAKKIARSIAGALEYLHANNIVHRDLKIENVMISKDGAIKLIDFGLSNLYNKSNHLNTFCGSLYFAAPELLRAQPYIGPEIDIWSFGVIIYVLVCGKVPFDDENSSVLHDKIKRGRVNYPSFLSIEVISLLTRMLVVNPLNRATLKEVVNHHWMLHGYHGTLVESHLKWRSPLTPSNIDNKVLNEMYHLEFIDNIIETKKKIISIIKDDKYINLSIEHEKLHSFAFLNSKSPKINLAFDDPLIAYHPLLSIYHLILEWLQRNGNISNKDITINNRMHDFTNIDDENIETKSEPLLKQTTQNIENKANKYQKDKSDNSDDHTTTVPLKSNPGENNNNKITTVTMKNTRELDRPKHILIPPKLTAKAKGYISSTKKNHFDPSDNAIPTEDSTLNKNDLISKHKDTIKETPTLNNQERGKINTILRRLSLKVTPNSKEEWSNIPTSQSNINQQKHNVLNHFTYLKKNLESQNKHQRTMSENDGTTTKIIHFLNNNDNNHLLSRKEGVLSEDKEYPNNNHYTTLEQSMTDSKRFLPTFDSQTDFDITYAINKNRNRTLSVGHPRQNMLNFLRPDVTNNENVIPNKVSHDPIKSNTVKKWKNHPNNEMFSQEQGELHGHPLVLCNNQNMLAKDLSESEIIENARKASLGSMPSIDYPRSLFLRGFFSVQTTSSKPLPVVRYKIIKVLQEMGIEFQEVKGGFSCIYMLFSNSTKDDGSIDTINHKKDLLDRHYEIHQKGSYKDNSSAVSNESVAALNVNPENTNINSTIMPHDTHSKESFSSSSLPVRSYNGSHELPDNSSTVKNYETNGSSSVTFENSSNLLHLIPSRENNDVIRIAKREKVKFEIHIVKVKIINIAGIHFKKVSGNTWVYKDVASKILRKLQL</sequence>
<evidence type="ECO:0000256" key="11">
    <source>
        <dbReference type="SAM" id="MobiDB-lite"/>
    </source>
</evidence>
<evidence type="ECO:0000256" key="10">
    <source>
        <dbReference type="PROSITE-ProRule" id="PRU10141"/>
    </source>
</evidence>
<dbReference type="PROSITE" id="PS00107">
    <property type="entry name" value="PROTEIN_KINASE_ATP"/>
    <property type="match status" value="1"/>
</dbReference>
<feature type="region of interest" description="Disordered" evidence="11">
    <location>
        <begin position="621"/>
        <end position="652"/>
    </location>
</feature>
<dbReference type="AlphaFoldDB" id="A0AAN7WIV3"/>
<dbReference type="SUPFAM" id="SSF103243">
    <property type="entry name" value="KA1-like"/>
    <property type="match status" value="1"/>
</dbReference>
<dbReference type="InterPro" id="IPR028375">
    <property type="entry name" value="KA1/Ssp2_C"/>
</dbReference>
<dbReference type="GO" id="GO:0000226">
    <property type="term" value="P:microtubule cytoskeleton organization"/>
    <property type="evidence" value="ECO:0007669"/>
    <property type="project" value="TreeGrafter"/>
</dbReference>
<feature type="domain" description="KA1" evidence="13">
    <location>
        <begin position="1144"/>
        <end position="1193"/>
    </location>
</feature>
<organism evidence="14 15">
    <name type="scientific">Arxiozyma heterogenica</name>
    <dbReference type="NCBI Taxonomy" id="278026"/>
    <lineage>
        <taxon>Eukaryota</taxon>
        <taxon>Fungi</taxon>
        <taxon>Dikarya</taxon>
        <taxon>Ascomycota</taxon>
        <taxon>Saccharomycotina</taxon>
        <taxon>Saccharomycetes</taxon>
        <taxon>Saccharomycetales</taxon>
        <taxon>Saccharomycetaceae</taxon>
        <taxon>Arxiozyma</taxon>
    </lineage>
</organism>
<keyword evidence="3" id="KW-0723">Serine/threonine-protein kinase</keyword>
<gene>
    <name evidence="14" type="ORF">RI543_001382</name>
</gene>
<feature type="compositionally biased region" description="Polar residues" evidence="11">
    <location>
        <begin position="636"/>
        <end position="652"/>
    </location>
</feature>
<proteinExistence type="inferred from homology"/>
<dbReference type="Proteomes" id="UP001306508">
    <property type="component" value="Unassembled WGS sequence"/>
</dbReference>
<dbReference type="GO" id="GO:0005737">
    <property type="term" value="C:cytoplasm"/>
    <property type="evidence" value="ECO:0007669"/>
    <property type="project" value="TreeGrafter"/>
</dbReference>
<evidence type="ECO:0000256" key="6">
    <source>
        <dbReference type="ARBA" id="ARBA00022777"/>
    </source>
</evidence>